<dbReference type="Proteomes" id="UP000291343">
    <property type="component" value="Unassembled WGS sequence"/>
</dbReference>
<sequence length="155" mass="16902">MRKHNGVTPYSDNATIRAVWDGIEQFSACRCTFRLMAGMGTQDLWVKIGPINPVHLASVQGSSSIAASCCNSDCRKPLLRILNERTLQAYGGATTGYADKFVIDKWIRDYENAANADLNDADMLASRNYLNGLNDHLAIGDEEEEDEEGAVGGAD</sequence>
<comment type="caution">
    <text evidence="1">The sequence shown here is derived from an EMBL/GenBank/DDBJ whole genome shotgun (WGS) entry which is preliminary data.</text>
</comment>
<dbReference type="InParanoid" id="A0A482XDN4"/>
<protein>
    <submittedName>
        <fullName evidence="1">Uncharacterized protein</fullName>
    </submittedName>
</protein>
<name>A0A482XDN4_LAOST</name>
<evidence type="ECO:0000313" key="2">
    <source>
        <dbReference type="Proteomes" id="UP000291343"/>
    </source>
</evidence>
<organism evidence="1 2">
    <name type="scientific">Laodelphax striatellus</name>
    <name type="common">Small brown planthopper</name>
    <name type="synonym">Delphax striatella</name>
    <dbReference type="NCBI Taxonomy" id="195883"/>
    <lineage>
        <taxon>Eukaryota</taxon>
        <taxon>Metazoa</taxon>
        <taxon>Ecdysozoa</taxon>
        <taxon>Arthropoda</taxon>
        <taxon>Hexapoda</taxon>
        <taxon>Insecta</taxon>
        <taxon>Pterygota</taxon>
        <taxon>Neoptera</taxon>
        <taxon>Paraneoptera</taxon>
        <taxon>Hemiptera</taxon>
        <taxon>Auchenorrhyncha</taxon>
        <taxon>Fulgoroidea</taxon>
        <taxon>Delphacidae</taxon>
        <taxon>Criomorphinae</taxon>
        <taxon>Laodelphax</taxon>
    </lineage>
</organism>
<dbReference type="EMBL" id="QKKF02012197">
    <property type="protein sequence ID" value="RZF43807.1"/>
    <property type="molecule type" value="Genomic_DNA"/>
</dbReference>
<proteinExistence type="predicted"/>
<dbReference type="AlphaFoldDB" id="A0A482XDN4"/>
<evidence type="ECO:0000313" key="1">
    <source>
        <dbReference type="EMBL" id="RZF43807.1"/>
    </source>
</evidence>
<keyword evidence="2" id="KW-1185">Reference proteome</keyword>
<gene>
    <name evidence="1" type="ORF">LSTR_LSTR006348</name>
</gene>
<accession>A0A482XDN4</accession>
<reference evidence="1 2" key="1">
    <citation type="journal article" date="2017" name="Gigascience">
        <title>Genome sequence of the small brown planthopper, Laodelphax striatellus.</title>
        <authorList>
            <person name="Zhu J."/>
            <person name="Jiang F."/>
            <person name="Wang X."/>
            <person name="Yang P."/>
            <person name="Bao Y."/>
            <person name="Zhao W."/>
            <person name="Wang W."/>
            <person name="Lu H."/>
            <person name="Wang Q."/>
            <person name="Cui N."/>
            <person name="Li J."/>
            <person name="Chen X."/>
            <person name="Luo L."/>
            <person name="Yu J."/>
            <person name="Kang L."/>
            <person name="Cui F."/>
        </authorList>
    </citation>
    <scope>NUCLEOTIDE SEQUENCE [LARGE SCALE GENOMIC DNA]</scope>
    <source>
        <strain evidence="1">Lst14</strain>
    </source>
</reference>